<organism evidence="3 4">
    <name type="scientific">Massilia aurea</name>
    <dbReference type="NCBI Taxonomy" id="373040"/>
    <lineage>
        <taxon>Bacteria</taxon>
        <taxon>Pseudomonadati</taxon>
        <taxon>Pseudomonadota</taxon>
        <taxon>Betaproteobacteria</taxon>
        <taxon>Burkholderiales</taxon>
        <taxon>Oxalobacteraceae</taxon>
        <taxon>Telluria group</taxon>
        <taxon>Massilia</taxon>
    </lineage>
</organism>
<dbReference type="Gene3D" id="3.90.226.10">
    <property type="entry name" value="2-enoyl-CoA Hydratase, Chain A, domain 1"/>
    <property type="match status" value="1"/>
</dbReference>
<reference evidence="3 4" key="1">
    <citation type="submission" date="2020-08" db="EMBL/GenBank/DDBJ databases">
        <title>The Agave Microbiome: Exploring the role of microbial communities in plant adaptations to desert environments.</title>
        <authorList>
            <person name="Partida-Martinez L.P."/>
        </authorList>
    </citation>
    <scope>NUCLEOTIDE SEQUENCE [LARGE SCALE GENOMIC DNA]</scope>
    <source>
        <strain evidence="3 4">AT3.2</strain>
    </source>
</reference>
<evidence type="ECO:0000259" key="2">
    <source>
        <dbReference type="Pfam" id="PF03572"/>
    </source>
</evidence>
<name>A0A7X0CGI9_9BURK</name>
<dbReference type="Proteomes" id="UP000540787">
    <property type="component" value="Unassembled WGS sequence"/>
</dbReference>
<dbReference type="InterPro" id="IPR005151">
    <property type="entry name" value="Tail-specific_protease"/>
</dbReference>
<proteinExistence type="predicted"/>
<comment type="caution">
    <text evidence="3">The sequence shown here is derived from an EMBL/GenBank/DDBJ whole genome shotgun (WGS) entry which is preliminary data.</text>
</comment>
<evidence type="ECO:0000313" key="4">
    <source>
        <dbReference type="Proteomes" id="UP000540787"/>
    </source>
</evidence>
<dbReference type="EMBL" id="JACHBX010000006">
    <property type="protein sequence ID" value="MBB6136376.1"/>
    <property type="molecule type" value="Genomic_DNA"/>
</dbReference>
<feature type="domain" description="Tail specific protease" evidence="2">
    <location>
        <begin position="243"/>
        <end position="382"/>
    </location>
</feature>
<dbReference type="RefSeq" id="WP_183557917.1">
    <property type="nucleotide sequence ID" value="NZ_JACHBX010000006.1"/>
</dbReference>
<evidence type="ECO:0000313" key="3">
    <source>
        <dbReference type="EMBL" id="MBB6136376.1"/>
    </source>
</evidence>
<feature type="signal peptide" evidence="1">
    <location>
        <begin position="1"/>
        <end position="23"/>
    </location>
</feature>
<dbReference type="InterPro" id="IPR029045">
    <property type="entry name" value="ClpP/crotonase-like_dom_sf"/>
</dbReference>
<keyword evidence="4" id="KW-1185">Reference proteome</keyword>
<gene>
    <name evidence="3" type="ORF">HD842_004554</name>
</gene>
<feature type="chain" id="PRO_5030963446" description="Tail specific protease domain-containing protein" evidence="1">
    <location>
        <begin position="24"/>
        <end position="440"/>
    </location>
</feature>
<keyword evidence="1" id="KW-0732">Signal</keyword>
<protein>
    <recommendedName>
        <fullName evidence="2">Tail specific protease domain-containing protein</fullName>
    </recommendedName>
</protein>
<dbReference type="Pfam" id="PF03572">
    <property type="entry name" value="Peptidase_S41"/>
    <property type="match status" value="1"/>
</dbReference>
<sequence>MYPLHFAVTSLFALLLLGQAAHAAPVITKQALQQDIDLVLRTVREQHPDLGLSTSDAAVAAALEAIGRDLPPSMTRDEAWRQVARINPLLADGHLAITLTDWRADTALHRAAGGVLFPFDVAFDPQGRLVIDAALGGAASPLAGARIVAIDGVPVDTLVTSLASRVHGDTPAMRMALLAQRWWLYHWKTLGAAQQYRLVIERDGQRSELVVPGSPDQPRMLQDEVDIARLYRLDTVPGCSAVLTVNAFDSSHLTDFVAFTQAAFTRMQQEHIRHLVIDIRANTGGDDVMWLDGLMPYLATARYRTGSSAVKRVLRANPERGEQVGQIIHTQIATWREPQPDHPAHFNGKVEVAIGPLTYSSSVLFANVMQDFGFATLVGTGGAARRSQSGGVYGVPLPQSGLTLWVPRFVLDPPGGAPKGALLSAQAPWNPNVAPACQAL</sequence>
<dbReference type="GO" id="GO:0006508">
    <property type="term" value="P:proteolysis"/>
    <property type="evidence" value="ECO:0007669"/>
    <property type="project" value="InterPro"/>
</dbReference>
<dbReference type="AlphaFoldDB" id="A0A7X0CGI9"/>
<evidence type="ECO:0000256" key="1">
    <source>
        <dbReference type="SAM" id="SignalP"/>
    </source>
</evidence>
<accession>A0A7X0CGI9</accession>
<dbReference type="SUPFAM" id="SSF52096">
    <property type="entry name" value="ClpP/crotonase"/>
    <property type="match status" value="1"/>
</dbReference>
<dbReference type="GO" id="GO:0008236">
    <property type="term" value="F:serine-type peptidase activity"/>
    <property type="evidence" value="ECO:0007669"/>
    <property type="project" value="InterPro"/>
</dbReference>